<evidence type="ECO:0000313" key="3">
    <source>
        <dbReference type="Proteomes" id="UP001166286"/>
    </source>
</evidence>
<accession>A0AA39R753</accession>
<feature type="compositionally biased region" description="Polar residues" evidence="1">
    <location>
        <begin position="101"/>
        <end position="145"/>
    </location>
</feature>
<dbReference type="EMBL" id="JAFEKC020000005">
    <property type="protein sequence ID" value="KAK0514686.1"/>
    <property type="molecule type" value="Genomic_DNA"/>
</dbReference>
<protein>
    <recommendedName>
        <fullName evidence="4">Ca2+-modulated nonselective cation channel polycystin</fullName>
    </recommendedName>
</protein>
<organism evidence="2 3">
    <name type="scientific">Cladonia borealis</name>
    <dbReference type="NCBI Taxonomy" id="184061"/>
    <lineage>
        <taxon>Eukaryota</taxon>
        <taxon>Fungi</taxon>
        <taxon>Dikarya</taxon>
        <taxon>Ascomycota</taxon>
        <taxon>Pezizomycotina</taxon>
        <taxon>Lecanoromycetes</taxon>
        <taxon>OSLEUM clade</taxon>
        <taxon>Lecanoromycetidae</taxon>
        <taxon>Lecanorales</taxon>
        <taxon>Lecanorineae</taxon>
        <taxon>Cladoniaceae</taxon>
        <taxon>Cladonia</taxon>
    </lineage>
</organism>
<feature type="region of interest" description="Disordered" evidence="1">
    <location>
        <begin position="361"/>
        <end position="446"/>
    </location>
</feature>
<feature type="compositionally biased region" description="Low complexity" evidence="1">
    <location>
        <begin position="151"/>
        <end position="166"/>
    </location>
</feature>
<feature type="region of interest" description="Disordered" evidence="1">
    <location>
        <begin position="312"/>
        <end position="332"/>
    </location>
</feature>
<feature type="compositionally biased region" description="Polar residues" evidence="1">
    <location>
        <begin position="313"/>
        <end position="326"/>
    </location>
</feature>
<evidence type="ECO:0008006" key="4">
    <source>
        <dbReference type="Google" id="ProtNLM"/>
    </source>
</evidence>
<gene>
    <name evidence="2" type="ORF">JMJ35_003303</name>
</gene>
<keyword evidence="3" id="KW-1185">Reference proteome</keyword>
<reference evidence="2" key="1">
    <citation type="submission" date="2023-03" db="EMBL/GenBank/DDBJ databases">
        <title>Complete genome of Cladonia borealis.</title>
        <authorList>
            <person name="Park H."/>
        </authorList>
    </citation>
    <scope>NUCLEOTIDE SEQUENCE</scope>
    <source>
        <strain evidence="2">ANT050790</strain>
    </source>
</reference>
<feature type="region of interest" description="Disordered" evidence="1">
    <location>
        <begin position="217"/>
        <end position="254"/>
    </location>
</feature>
<evidence type="ECO:0000313" key="2">
    <source>
        <dbReference type="EMBL" id="KAK0514686.1"/>
    </source>
</evidence>
<evidence type="ECO:0000256" key="1">
    <source>
        <dbReference type="SAM" id="MobiDB-lite"/>
    </source>
</evidence>
<dbReference type="AlphaFoldDB" id="A0AA39R753"/>
<name>A0AA39R753_9LECA</name>
<sequence>MAAVEAVPRPPGLQMLKASPDRHSRRRPFSNWMKRLANLKHPSSDSTPNATSKRSQNTPYSKSKKTNAIKNNPYPVSEKPQLDTSVPASGNGHLSFYTPPSGRSISYVSPSQSKASIPGSSDGQQPPTIGNKSMAPTVSTNTDTISDAAHSKAGTTATAGGAVSSNGVGGGEGSTFSSPAPSVRSLTTTLTTMQSTAPSNLLIGNNQGLQAPLAVPQSNHTHHNSNTHFSHQFPSSPASAIPSHLANHTSGGHPATYTTATANDRLNDDASIMTLASSSKRRRRNSLDTNASVRALAPSSIFGGSRESLPLSVLSSSHNDQSSISGHHQGRQVSVGLANAERASVYSSSGIAPALPSERNSYYAGKQNNPGDAGSIRSGLVGHGRTDSITRSIGGLAGTESPLASPREVPAQGRVSRRNSGWGEVNEEDTDADGNDRSSVGRKRDD</sequence>
<feature type="region of interest" description="Disordered" evidence="1">
    <location>
        <begin position="1"/>
        <end position="183"/>
    </location>
</feature>
<feature type="compositionally biased region" description="Polar residues" evidence="1">
    <location>
        <begin position="44"/>
        <end position="61"/>
    </location>
</feature>
<comment type="caution">
    <text evidence="2">The sequence shown here is derived from an EMBL/GenBank/DDBJ whole genome shotgun (WGS) entry which is preliminary data.</text>
</comment>
<dbReference type="Proteomes" id="UP001166286">
    <property type="component" value="Unassembled WGS sequence"/>
</dbReference>
<proteinExistence type="predicted"/>